<dbReference type="AlphaFoldDB" id="A0A815BUT9"/>
<evidence type="ECO:0000313" key="1">
    <source>
        <dbReference type="EMBL" id="CAF1019418.1"/>
    </source>
</evidence>
<dbReference type="Proteomes" id="UP000663852">
    <property type="component" value="Unassembled WGS sequence"/>
</dbReference>
<reference evidence="2" key="1">
    <citation type="submission" date="2021-02" db="EMBL/GenBank/DDBJ databases">
        <authorList>
            <person name="Nowell W R."/>
        </authorList>
    </citation>
    <scope>NUCLEOTIDE SEQUENCE</scope>
</reference>
<dbReference type="EMBL" id="CAJNOR010000841">
    <property type="protein sequence ID" value="CAF1019418.1"/>
    <property type="molecule type" value="Genomic_DNA"/>
</dbReference>
<dbReference type="EMBL" id="CAJNOJ010000194">
    <property type="protein sequence ID" value="CAF1272146.1"/>
    <property type="molecule type" value="Genomic_DNA"/>
</dbReference>
<protein>
    <submittedName>
        <fullName evidence="2">Uncharacterized protein</fullName>
    </submittedName>
</protein>
<keyword evidence="3" id="KW-1185">Reference proteome</keyword>
<comment type="caution">
    <text evidence="2">The sequence shown here is derived from an EMBL/GenBank/DDBJ whole genome shotgun (WGS) entry which is preliminary data.</text>
</comment>
<name>A0A815BUT9_ADIRI</name>
<dbReference type="OrthoDB" id="10051119at2759"/>
<evidence type="ECO:0000313" key="4">
    <source>
        <dbReference type="Proteomes" id="UP000663852"/>
    </source>
</evidence>
<proteinExistence type="predicted"/>
<dbReference type="Proteomes" id="UP000663828">
    <property type="component" value="Unassembled WGS sequence"/>
</dbReference>
<sequence>MSINMTAPPQQQLTAIDHHYFDWSKPQTNHVYPSMSYTPRRQYYDEKRSFEDNQSINSSTDHLHKKQKLNETESISLNSNDKCYPFQAELTQKIDIECANNNNLSGPTNHPPTHHFTLSTVINVSVNGQPQKVSPSSSQQPYPLKSADLSTLIPYSDVNLSLYLKDIDLSTLDMFILPTCPNPQDYLTVDGLLTFLMSDKTLSNQFKSPMQQLSNYSRAQSYQHQHSFPQYQPYNPLYENSNSSILTTEPGTCSYYRQTSFPQRHYSPFR</sequence>
<evidence type="ECO:0000313" key="3">
    <source>
        <dbReference type="Proteomes" id="UP000663828"/>
    </source>
</evidence>
<evidence type="ECO:0000313" key="2">
    <source>
        <dbReference type="EMBL" id="CAF1272146.1"/>
    </source>
</evidence>
<organism evidence="2 4">
    <name type="scientific">Adineta ricciae</name>
    <name type="common">Rotifer</name>
    <dbReference type="NCBI Taxonomy" id="249248"/>
    <lineage>
        <taxon>Eukaryota</taxon>
        <taxon>Metazoa</taxon>
        <taxon>Spiralia</taxon>
        <taxon>Gnathifera</taxon>
        <taxon>Rotifera</taxon>
        <taxon>Eurotatoria</taxon>
        <taxon>Bdelloidea</taxon>
        <taxon>Adinetida</taxon>
        <taxon>Adinetidae</taxon>
        <taxon>Adineta</taxon>
    </lineage>
</organism>
<accession>A0A815BUT9</accession>
<gene>
    <name evidence="2" type="ORF">EDS130_LOCUS29090</name>
    <name evidence="1" type="ORF">XAT740_LOCUS14152</name>
</gene>